<dbReference type="SMART" id="SM00862">
    <property type="entry name" value="Trans_reg_C"/>
    <property type="match status" value="1"/>
</dbReference>
<evidence type="ECO:0000256" key="2">
    <source>
        <dbReference type="PROSITE-ProRule" id="PRU01091"/>
    </source>
</evidence>
<evidence type="ECO:0000256" key="1">
    <source>
        <dbReference type="ARBA" id="ARBA00023125"/>
    </source>
</evidence>
<dbReference type="CDD" id="cd00383">
    <property type="entry name" value="trans_reg_C"/>
    <property type="match status" value="1"/>
</dbReference>
<organism evidence="4 5">
    <name type="scientific">Paraburkholderia sabiae</name>
    <dbReference type="NCBI Taxonomy" id="273251"/>
    <lineage>
        <taxon>Bacteria</taxon>
        <taxon>Pseudomonadati</taxon>
        <taxon>Pseudomonadota</taxon>
        <taxon>Betaproteobacteria</taxon>
        <taxon>Burkholderiales</taxon>
        <taxon>Burkholderiaceae</taxon>
        <taxon>Paraburkholderia</taxon>
    </lineage>
</organism>
<dbReference type="InterPro" id="IPR016032">
    <property type="entry name" value="Sig_transdc_resp-reg_C-effctor"/>
</dbReference>
<dbReference type="Gene3D" id="1.25.40.10">
    <property type="entry name" value="Tetratricopeptide repeat domain"/>
    <property type="match status" value="1"/>
</dbReference>
<comment type="caution">
    <text evidence="4">The sequence shown here is derived from an EMBL/GenBank/DDBJ whole genome shotgun (WGS) entry which is preliminary data.</text>
</comment>
<dbReference type="SUPFAM" id="SSF46894">
    <property type="entry name" value="C-terminal effector domain of the bipartite response regulators"/>
    <property type="match status" value="1"/>
</dbReference>
<dbReference type="InterPro" id="IPR011990">
    <property type="entry name" value="TPR-like_helical_dom_sf"/>
</dbReference>
<feature type="domain" description="OmpR/PhoB-type" evidence="3">
    <location>
        <begin position="3"/>
        <end position="104"/>
    </location>
</feature>
<evidence type="ECO:0000313" key="4">
    <source>
        <dbReference type="EMBL" id="MEM5287297.1"/>
    </source>
</evidence>
<dbReference type="Proteomes" id="UP001494588">
    <property type="component" value="Unassembled WGS sequence"/>
</dbReference>
<keyword evidence="1 2" id="KW-0238">DNA-binding</keyword>
<dbReference type="Pfam" id="PF00486">
    <property type="entry name" value="Trans_reg_C"/>
    <property type="match status" value="1"/>
</dbReference>
<evidence type="ECO:0000313" key="5">
    <source>
        <dbReference type="Proteomes" id="UP001494588"/>
    </source>
</evidence>
<accession>A0ABU9QCY8</accession>
<name>A0ABU9QCY8_9BURK</name>
<gene>
    <name evidence="4" type="ORF">V4C55_16350</name>
</gene>
<sequence>MDPIQPVWIADVELDIRRYELRRDGEQIRLERLPMELLILMASRDGQLVTRADIVRALWGGNAWRQTDNSINTAVRKIRVALGENPDAPRYLLTVKGKGYRLEGVRTVAEETPSAPCAAARLLVLPFENQTDDAMPDSFCDALADETSANLGMLDAQRILVVARTTAARYRGAKKSIAEIAFELSVDYVLEGSLARDGGRLRILVQLIRCFDQVQVWRRAYEPVAKGALDVQMEVGAALARELAPVLGEQLQLRLARRLPVDPRAHDAYLRGRYYWTRRVHFDAGFAAHHALSDEDFIRARSYFEEAVEHDPSYALGYVGLSNVFGSTAAHGFYPSSQGYPRARETALRALELDSSLPEAHQALAGVHYFYDWDWRRAEEEFLEALRLNPEHAETSRLYARLLLVLGREAEGRAQFERAERADPLAFEGSRIFGLVQSGRYDEVIRDYLSAGHGNRSPLVYQLLAIAFEVRGDYARAVEATVDALTRCNAFTRAESVRAAWDAGGYDRVLQWYLQDLHARRQTRYTSPFLFAELYARLGQPDEMCRWLDASLAERSPRLCELRTNPWFNRYRSLGKFRNVEKRIGY</sequence>
<dbReference type="RefSeq" id="WP_201649195.1">
    <property type="nucleotide sequence ID" value="NZ_CAJHCS010000004.1"/>
</dbReference>
<feature type="DNA-binding region" description="OmpR/PhoB-type" evidence="2">
    <location>
        <begin position="3"/>
        <end position="104"/>
    </location>
</feature>
<reference evidence="4 5" key="1">
    <citation type="submission" date="2024-01" db="EMBL/GenBank/DDBJ databases">
        <title>The diversity of rhizobia nodulating Mimosa spp. in eleven states of Brazil covering several biomes is determined by host plant, location, and edaphic factors.</title>
        <authorList>
            <person name="Rouws L."/>
            <person name="Barauna A."/>
            <person name="Beukes C."/>
            <person name="De Faria S.M."/>
            <person name="Gross E."/>
            <person name="Dos Reis Junior F.B."/>
            <person name="Simon M."/>
            <person name="Maluk M."/>
            <person name="Odee D.W."/>
            <person name="Kenicer G."/>
            <person name="Young J.P.W."/>
            <person name="Reis V.M."/>
            <person name="Zilli J."/>
            <person name="James E.K."/>
        </authorList>
    </citation>
    <scope>NUCLEOTIDE SEQUENCE [LARGE SCALE GENOMIC DNA]</scope>
    <source>
        <strain evidence="4 5">JPY77</strain>
    </source>
</reference>
<protein>
    <submittedName>
        <fullName evidence="4">Winged helix-turn-helix domain-containing protein</fullName>
    </submittedName>
</protein>
<keyword evidence="5" id="KW-1185">Reference proteome</keyword>
<dbReference type="Gene3D" id="1.10.10.10">
    <property type="entry name" value="Winged helix-like DNA-binding domain superfamily/Winged helix DNA-binding domain"/>
    <property type="match status" value="1"/>
</dbReference>
<dbReference type="InterPro" id="IPR036388">
    <property type="entry name" value="WH-like_DNA-bd_sf"/>
</dbReference>
<proteinExistence type="predicted"/>
<evidence type="ECO:0000259" key="3">
    <source>
        <dbReference type="PROSITE" id="PS51755"/>
    </source>
</evidence>
<dbReference type="PROSITE" id="PS51755">
    <property type="entry name" value="OMPR_PHOB"/>
    <property type="match status" value="1"/>
</dbReference>
<dbReference type="SUPFAM" id="SSF48452">
    <property type="entry name" value="TPR-like"/>
    <property type="match status" value="1"/>
</dbReference>
<dbReference type="EMBL" id="JAZHGC010000012">
    <property type="protein sequence ID" value="MEM5287297.1"/>
    <property type="molecule type" value="Genomic_DNA"/>
</dbReference>
<dbReference type="InterPro" id="IPR001867">
    <property type="entry name" value="OmpR/PhoB-type_DNA-bd"/>
</dbReference>